<feature type="domain" description="DJ-1/PfpI" evidence="1">
    <location>
        <begin position="72"/>
        <end position="188"/>
    </location>
</feature>
<gene>
    <name evidence="2" type="ORF">B0T10DRAFT_498848</name>
</gene>
<evidence type="ECO:0000259" key="1">
    <source>
        <dbReference type="Pfam" id="PF01965"/>
    </source>
</evidence>
<dbReference type="PANTHER" id="PTHR43130:SF7">
    <property type="entry name" value="DJ-1_PFPI DOMAIN-CONTAINING PROTEIN"/>
    <property type="match status" value="1"/>
</dbReference>
<dbReference type="PANTHER" id="PTHR43130">
    <property type="entry name" value="ARAC-FAMILY TRANSCRIPTIONAL REGULATOR"/>
    <property type="match status" value="1"/>
</dbReference>
<accession>A0A9P9AJD6</accession>
<dbReference type="InterPro" id="IPR052158">
    <property type="entry name" value="INH-QAR"/>
</dbReference>
<evidence type="ECO:0000313" key="3">
    <source>
        <dbReference type="Proteomes" id="UP000777438"/>
    </source>
</evidence>
<comment type="caution">
    <text evidence="2">The sequence shown here is derived from an EMBL/GenBank/DDBJ whole genome shotgun (WGS) entry which is preliminary data.</text>
</comment>
<dbReference type="EMBL" id="JAGPYM010000039">
    <property type="protein sequence ID" value="KAH6874378.1"/>
    <property type="molecule type" value="Genomic_DNA"/>
</dbReference>
<dbReference type="InterPro" id="IPR029062">
    <property type="entry name" value="Class_I_gatase-like"/>
</dbReference>
<dbReference type="SUPFAM" id="SSF52317">
    <property type="entry name" value="Class I glutamine amidotransferase-like"/>
    <property type="match status" value="1"/>
</dbReference>
<name>A0A9P9AJD6_9HYPO</name>
<dbReference type="Pfam" id="PF01965">
    <property type="entry name" value="DJ-1_PfpI"/>
    <property type="match status" value="1"/>
</dbReference>
<reference evidence="2 3" key="1">
    <citation type="journal article" date="2021" name="Nat. Commun.">
        <title>Genetic determinants of endophytism in the Arabidopsis root mycobiome.</title>
        <authorList>
            <person name="Mesny F."/>
            <person name="Miyauchi S."/>
            <person name="Thiergart T."/>
            <person name="Pickel B."/>
            <person name="Atanasova L."/>
            <person name="Karlsson M."/>
            <person name="Huettel B."/>
            <person name="Barry K.W."/>
            <person name="Haridas S."/>
            <person name="Chen C."/>
            <person name="Bauer D."/>
            <person name="Andreopoulos W."/>
            <person name="Pangilinan J."/>
            <person name="LaButti K."/>
            <person name="Riley R."/>
            <person name="Lipzen A."/>
            <person name="Clum A."/>
            <person name="Drula E."/>
            <person name="Henrissat B."/>
            <person name="Kohler A."/>
            <person name="Grigoriev I.V."/>
            <person name="Martin F.M."/>
            <person name="Hacquard S."/>
        </authorList>
    </citation>
    <scope>NUCLEOTIDE SEQUENCE [LARGE SCALE GENOMIC DNA]</scope>
    <source>
        <strain evidence="2 3">MPI-CAGE-CH-0241</strain>
    </source>
</reference>
<proteinExistence type="predicted"/>
<organism evidence="2 3">
    <name type="scientific">Thelonectria olida</name>
    <dbReference type="NCBI Taxonomy" id="1576542"/>
    <lineage>
        <taxon>Eukaryota</taxon>
        <taxon>Fungi</taxon>
        <taxon>Dikarya</taxon>
        <taxon>Ascomycota</taxon>
        <taxon>Pezizomycotina</taxon>
        <taxon>Sordariomycetes</taxon>
        <taxon>Hypocreomycetidae</taxon>
        <taxon>Hypocreales</taxon>
        <taxon>Nectriaceae</taxon>
        <taxon>Thelonectria</taxon>
    </lineage>
</organism>
<sequence length="234" mass="25487">MAPIQFGCLVFDYQAIDVFGPTDLLNSSSKTYMQALSAITPVKEETLARAPDFVFHHIGITLEPAPLVSSAITIVPTTTVDECPELDCLLVGGPDPVGFELHPKHAEFIRRHVAAGKLLFTNCTGAAVVASTGVLDGKNATINNVAYELVKQRYPSVKWTNEKKWVVDGNIWTGGGAVAGMDMFSHWLKENFGLDVLTQGALLLDYEPRDIDGILAVIPKRYDESGKQISTHVF</sequence>
<keyword evidence="3" id="KW-1185">Reference proteome</keyword>
<dbReference type="Proteomes" id="UP000777438">
    <property type="component" value="Unassembled WGS sequence"/>
</dbReference>
<dbReference type="AlphaFoldDB" id="A0A9P9AJD6"/>
<keyword evidence="2" id="KW-0315">Glutamine amidotransferase</keyword>
<protein>
    <submittedName>
        <fullName evidence="2">Class I glutamine amidotransferase-like protein</fullName>
    </submittedName>
</protein>
<dbReference type="CDD" id="cd03139">
    <property type="entry name" value="GATase1_PfpI_2"/>
    <property type="match status" value="1"/>
</dbReference>
<dbReference type="Gene3D" id="3.40.50.880">
    <property type="match status" value="1"/>
</dbReference>
<dbReference type="InterPro" id="IPR002818">
    <property type="entry name" value="DJ-1/PfpI"/>
</dbReference>
<evidence type="ECO:0000313" key="2">
    <source>
        <dbReference type="EMBL" id="KAH6874378.1"/>
    </source>
</evidence>
<dbReference type="OrthoDB" id="543156at2759"/>